<evidence type="ECO:0008006" key="5">
    <source>
        <dbReference type="Google" id="ProtNLM"/>
    </source>
</evidence>
<dbReference type="Pfam" id="PF03401">
    <property type="entry name" value="TctC"/>
    <property type="match status" value="1"/>
</dbReference>
<protein>
    <recommendedName>
        <fullName evidence="5">ABC transporter substrate-binding protein</fullName>
    </recommendedName>
</protein>
<dbReference type="EMBL" id="NEVP01000004">
    <property type="protein sequence ID" value="OZI53614.1"/>
    <property type="molecule type" value="Genomic_DNA"/>
</dbReference>
<name>A0A261TV98_9BORD</name>
<dbReference type="Proteomes" id="UP000216913">
    <property type="component" value="Unassembled WGS sequence"/>
</dbReference>
<dbReference type="PANTHER" id="PTHR42928:SF5">
    <property type="entry name" value="BLR1237 PROTEIN"/>
    <property type="match status" value="1"/>
</dbReference>
<dbReference type="RefSeq" id="WP_094799120.1">
    <property type="nucleotide sequence ID" value="NZ_NEVP01000004.1"/>
</dbReference>
<dbReference type="CDD" id="cd07012">
    <property type="entry name" value="PBP2_Bug_TTT"/>
    <property type="match status" value="1"/>
</dbReference>
<keyword evidence="2" id="KW-0732">Signal</keyword>
<sequence length="321" mass="34260">MKHKAIGPIAAIAILGGFSVSAQAQTAYPIRSIELSVPYGAGGATDVMARKFATFLEKELGQPIVVVNRPGAQGTLQMSHLAKAKPDGYSLGVAGYNALTYTAQRMSKPPFTVDDFTYFGEIGTFSYGLVVPSSSPIKNMDDYIAASKKPKGITYGVTGAPNNIPYATLKRTTGGTFEEVNYKSGLEAATAAAGGHVESALQNPQDLLPLVQSGQLRLIASMTEQRIAGQESVPTAREQGYDVQVYSSLGLAAPKGIPADVGRKLQAATLKILANPQYVEFMKTQHMYVNQVDGPAFAQKLRDGYVNMGVFIKEMNIPMLN</sequence>
<evidence type="ECO:0000313" key="4">
    <source>
        <dbReference type="Proteomes" id="UP000216913"/>
    </source>
</evidence>
<dbReference type="PIRSF" id="PIRSF017082">
    <property type="entry name" value="YflP"/>
    <property type="match status" value="1"/>
</dbReference>
<gene>
    <name evidence="3" type="ORF">CAL25_06475</name>
</gene>
<keyword evidence="4" id="KW-1185">Reference proteome</keyword>
<dbReference type="InterPro" id="IPR005064">
    <property type="entry name" value="BUG"/>
</dbReference>
<comment type="caution">
    <text evidence="3">The sequence shown here is derived from an EMBL/GenBank/DDBJ whole genome shotgun (WGS) entry which is preliminary data.</text>
</comment>
<accession>A0A261TV98</accession>
<dbReference type="Gene3D" id="3.40.190.10">
    <property type="entry name" value="Periplasmic binding protein-like II"/>
    <property type="match status" value="1"/>
</dbReference>
<feature type="signal peptide" evidence="2">
    <location>
        <begin position="1"/>
        <end position="24"/>
    </location>
</feature>
<dbReference type="SUPFAM" id="SSF53850">
    <property type="entry name" value="Periplasmic binding protein-like II"/>
    <property type="match status" value="1"/>
</dbReference>
<organism evidence="3 4">
    <name type="scientific">Bordetella genomosp. 5</name>
    <dbReference type="NCBI Taxonomy" id="1395608"/>
    <lineage>
        <taxon>Bacteria</taxon>
        <taxon>Pseudomonadati</taxon>
        <taxon>Pseudomonadota</taxon>
        <taxon>Betaproteobacteria</taxon>
        <taxon>Burkholderiales</taxon>
        <taxon>Alcaligenaceae</taxon>
        <taxon>Bordetella</taxon>
    </lineage>
</organism>
<dbReference type="AlphaFoldDB" id="A0A261TV98"/>
<reference evidence="3 4" key="1">
    <citation type="submission" date="2017-05" db="EMBL/GenBank/DDBJ databases">
        <title>Complete and WGS of Bordetella genogroups.</title>
        <authorList>
            <person name="Spilker T."/>
            <person name="LiPuma J."/>
        </authorList>
    </citation>
    <scope>NUCLEOTIDE SEQUENCE [LARGE SCALE GENOMIC DNA]</scope>
    <source>
        <strain evidence="3 4">AU10456</strain>
    </source>
</reference>
<dbReference type="OrthoDB" id="8678477at2"/>
<evidence type="ECO:0000313" key="3">
    <source>
        <dbReference type="EMBL" id="OZI53614.1"/>
    </source>
</evidence>
<evidence type="ECO:0000256" key="1">
    <source>
        <dbReference type="ARBA" id="ARBA00006987"/>
    </source>
</evidence>
<proteinExistence type="inferred from homology"/>
<dbReference type="Gene3D" id="3.40.190.150">
    <property type="entry name" value="Bordetella uptake gene, domain 1"/>
    <property type="match status" value="1"/>
</dbReference>
<dbReference type="PANTHER" id="PTHR42928">
    <property type="entry name" value="TRICARBOXYLATE-BINDING PROTEIN"/>
    <property type="match status" value="1"/>
</dbReference>
<evidence type="ECO:0000256" key="2">
    <source>
        <dbReference type="SAM" id="SignalP"/>
    </source>
</evidence>
<dbReference type="InterPro" id="IPR042100">
    <property type="entry name" value="Bug_dom1"/>
</dbReference>
<feature type="chain" id="PRO_5012560014" description="ABC transporter substrate-binding protein" evidence="2">
    <location>
        <begin position="25"/>
        <end position="321"/>
    </location>
</feature>
<comment type="similarity">
    <text evidence="1">Belongs to the UPF0065 (bug) family.</text>
</comment>